<name>Q8IU97_HUMAN</name>
<reference evidence="1" key="1">
    <citation type="journal article" date="2002" name="Proc. Natl. Acad. Sci. U.S.A.">
        <title>Genetic and physiological data implicating the new human gene G72 and the gene for D-amino acid oxidase in schizophrenia.</title>
        <authorList>
            <person name="Chumakov I."/>
            <person name="Blumenfeld M."/>
            <person name="Guerassimenko O."/>
            <person name="Cavarec L."/>
            <person name="Palicio M."/>
            <person name="Abderrahim H."/>
            <person name="Bougueleret L."/>
            <person name="Barry C."/>
            <person name="Tanaka H."/>
            <person name="La Rosa P."/>
            <person name="Puech A."/>
            <person name="Tahri N."/>
            <person name="Cohen-Akenine A."/>
            <person name="Delabrosse S."/>
            <person name="Lissarrague S."/>
            <person name="Picard F.-P."/>
            <person name="Maurice K."/>
            <person name="Essioux L."/>
            <person name="Millasseau P."/>
            <person name="Grel P."/>
            <person name="Debailleul V."/>
            <person name="Simon A.-M."/>
            <person name="Caterina D."/>
            <person name="Dufaure I."/>
            <person name="Malekzadeh K."/>
            <person name="Belova M."/>
            <person name="Luan J.-J."/>
            <person name="Bouillot M."/>
            <person name="Sambucy J.-L."/>
            <person name="Primas G."/>
            <person name="Saumier M."/>
            <person name="Boubkiri N."/>
            <person name="Martin-Saumier S."/>
            <person name="Nasroune M."/>
            <person name="Peixoto H."/>
            <person name="Delaye A."/>
            <person name="Pinchot V."/>
            <person name="Bastucci M."/>
            <person name="Guillou S."/>
            <person name="Chevillon M."/>
            <person name="Sainz-Fuertes R."/>
            <person name="Meguenni S."/>
            <person name="Aurich-Costa J."/>
            <person name="Cherif D."/>
            <person name="Gimalac A."/>
            <person name="Van Duijn C."/>
            <person name="Gauvreau D."/>
            <person name="Ouellette G."/>
            <person name="Fortier I."/>
            <person name="Raelson J."/>
            <person name="Sherbatich T."/>
            <person name="Riazanskay N."/>
            <person name="Rogaev E."/>
            <person name="Raeymaekers P."/>
            <person name="Aerssens J."/>
            <person name="Konings F."/>
            <person name="Luyten W."/>
            <person name="Macciardi F."/>
            <person name="Sham P.C."/>
            <person name="Straub R.E."/>
            <person name="Weinberger D.R."/>
            <person name="Cohen N."/>
            <person name="Cohen D."/>
        </authorList>
    </citation>
    <scope>NUCLEOTIDE SEQUENCE</scope>
</reference>
<accession>Q8IU97</accession>
<evidence type="ECO:0000313" key="1">
    <source>
        <dbReference type="EMBL" id="AAN08434.1"/>
    </source>
</evidence>
<organism evidence="1">
    <name type="scientific">Homo sapiens</name>
    <name type="common">Human</name>
    <dbReference type="NCBI Taxonomy" id="9606"/>
    <lineage>
        <taxon>Eukaryota</taxon>
        <taxon>Metazoa</taxon>
        <taxon>Chordata</taxon>
        <taxon>Craniata</taxon>
        <taxon>Vertebrata</taxon>
        <taxon>Euteleostomi</taxon>
        <taxon>Mammalia</taxon>
        <taxon>Eutheria</taxon>
        <taxon>Euarchontoglires</taxon>
        <taxon>Primates</taxon>
        <taxon>Haplorrhini</taxon>
        <taxon>Catarrhini</taxon>
        <taxon>Hominidae</taxon>
        <taxon>Homo</taxon>
    </lineage>
</organism>
<gene>
    <name evidence="1" type="primary">G30</name>
</gene>
<dbReference type="EMBL" id="AY138548">
    <property type="protein sequence ID" value="AAN08434.1"/>
    <property type="molecule type" value="mRNA"/>
</dbReference>
<proteinExistence type="evidence at transcript level"/>
<dbReference type="AlphaFoldDB" id="Q8IU97"/>
<sequence length="71" mass="7871">MAAYFFKPVRRSGLSWPGLVKGNLITGVKCHHLSHVPLVRSPSSCPHSREHSPWELCAAMQMSHCTEAAML</sequence>
<protein>
    <submittedName>
        <fullName evidence="1">Uncharacterized protein G30</fullName>
    </submittedName>
</protein>
<dbReference type="EMBL" id="AE014294">
    <property type="protein sequence ID" value="AAN16029.1"/>
    <property type="molecule type" value="Genomic_DNA"/>
</dbReference>